<feature type="compositionally biased region" description="Basic residues" evidence="1">
    <location>
        <begin position="554"/>
        <end position="565"/>
    </location>
</feature>
<feature type="region of interest" description="Disordered" evidence="1">
    <location>
        <begin position="240"/>
        <end position="344"/>
    </location>
</feature>
<feature type="compositionally biased region" description="Acidic residues" evidence="1">
    <location>
        <begin position="684"/>
        <end position="698"/>
    </location>
</feature>
<feature type="compositionally biased region" description="Acidic residues" evidence="1">
    <location>
        <begin position="571"/>
        <end position="583"/>
    </location>
</feature>
<name>A0A0F7S737_9BASI</name>
<dbReference type="PANTHER" id="PTHR31169:SF8">
    <property type="entry name" value="ZINC-FINGER DOMAIN OF MONOAMINE-OXIDASE A REPRESSOR R1 PROTEIN"/>
    <property type="match status" value="1"/>
</dbReference>
<dbReference type="GO" id="GO:0006355">
    <property type="term" value="P:regulation of DNA-templated transcription"/>
    <property type="evidence" value="ECO:0007669"/>
    <property type="project" value="InterPro"/>
</dbReference>
<accession>A0A0F7S737</accession>
<feature type="compositionally biased region" description="Basic and acidic residues" evidence="1">
    <location>
        <begin position="595"/>
        <end position="604"/>
    </location>
</feature>
<feature type="region of interest" description="Disordered" evidence="1">
    <location>
        <begin position="885"/>
        <end position="936"/>
    </location>
</feature>
<reference evidence="2" key="2">
    <citation type="submission" date="2014-06" db="EMBL/GenBank/DDBJ databases">
        <authorList>
            <person name="Ju J."/>
            <person name="Zhang J."/>
        </authorList>
    </citation>
    <scope>NUCLEOTIDE SEQUENCE</scope>
    <source>
        <strain evidence="2">SscI8</strain>
    </source>
</reference>
<dbReference type="InterPro" id="IPR040221">
    <property type="entry name" value="CDCA7/CDA7L"/>
</dbReference>
<dbReference type="OrthoDB" id="298344at2759"/>
<reference evidence="4" key="1">
    <citation type="submission" date="2014-06" db="EMBL/GenBank/DDBJ databases">
        <authorList>
            <person name="Berkman P.J."/>
        </authorList>
    </citation>
    <scope>NUCLEOTIDE SEQUENCE [LARGE SCALE GENOMIC DNA]</scope>
</reference>
<feature type="compositionally biased region" description="Low complexity" evidence="1">
    <location>
        <begin position="611"/>
        <end position="620"/>
    </location>
</feature>
<evidence type="ECO:0000256" key="1">
    <source>
        <dbReference type="SAM" id="MobiDB-lite"/>
    </source>
</evidence>
<feature type="compositionally biased region" description="Basic and acidic residues" evidence="1">
    <location>
        <begin position="699"/>
        <end position="711"/>
    </location>
</feature>
<keyword evidence="4" id="KW-1185">Reference proteome</keyword>
<feature type="compositionally biased region" description="Basic and acidic residues" evidence="1">
    <location>
        <begin position="621"/>
        <end position="634"/>
    </location>
</feature>
<reference evidence="3" key="3">
    <citation type="submission" date="2014-06" db="EMBL/GenBank/DDBJ databases">
        <authorList>
            <person name="Berkman J.Paul."/>
        </authorList>
    </citation>
    <scope>NUCLEOTIDE SEQUENCE [LARGE SCALE GENOMIC DNA]</scope>
</reference>
<feature type="compositionally biased region" description="Basic and acidic residues" evidence="1">
    <location>
        <begin position="1037"/>
        <end position="1046"/>
    </location>
</feature>
<protein>
    <recommendedName>
        <fullName evidence="5">Zinc-finger domain-containing protein</fullName>
    </recommendedName>
</protein>
<evidence type="ECO:0000313" key="4">
    <source>
        <dbReference type="Proteomes" id="UP000242770"/>
    </source>
</evidence>
<dbReference type="Proteomes" id="UP000242770">
    <property type="component" value="Unassembled WGS sequence"/>
</dbReference>
<feature type="region of interest" description="Disordered" evidence="1">
    <location>
        <begin position="500"/>
        <end position="522"/>
    </location>
</feature>
<feature type="region of interest" description="Disordered" evidence="1">
    <location>
        <begin position="542"/>
        <end position="732"/>
    </location>
</feature>
<evidence type="ECO:0000313" key="3">
    <source>
        <dbReference type="EMBL" id="CDW95856.1"/>
    </source>
</evidence>
<dbReference type="EMBL" id="CCFA01000464">
    <property type="protein sequence ID" value="CDW95856.1"/>
    <property type="molecule type" value="Genomic_DNA"/>
</dbReference>
<feature type="compositionally biased region" description="Basic and acidic residues" evidence="1">
    <location>
        <begin position="990"/>
        <end position="1006"/>
    </location>
</feature>
<evidence type="ECO:0000313" key="2">
    <source>
        <dbReference type="EMBL" id="CDU25644.1"/>
    </source>
</evidence>
<feature type="compositionally biased region" description="Low complexity" evidence="1">
    <location>
        <begin position="44"/>
        <end position="85"/>
    </location>
</feature>
<proteinExistence type="predicted"/>
<dbReference type="STRING" id="49012.A0A0F7S737"/>
<feature type="region of interest" description="Disordered" evidence="1">
    <location>
        <begin position="990"/>
        <end position="1046"/>
    </location>
</feature>
<dbReference type="GO" id="GO:0005634">
    <property type="term" value="C:nucleus"/>
    <property type="evidence" value="ECO:0007669"/>
    <property type="project" value="TreeGrafter"/>
</dbReference>
<feature type="region of interest" description="Disordered" evidence="1">
    <location>
        <begin position="1"/>
        <end position="129"/>
    </location>
</feature>
<sequence length="1072" mass="117496">MAAPPEPSVFVDLTMDNDSLSDLSDTPAPTSSSSSKPKSKSKAKPASSSNSASAGLKKSASSSNIAASKPQSKSKSTSTSNGTPKPKARKSEPILSSHSNRQAKSANAKGKHKQDGPEVSTTFSRSAPISDVVRARTHINYEGGPQKLCHQHHRNCNGALLECTFMRAPGKRCQGRYCFSALRRLYDQDPETIVKSNRMMINPAEHCPPSEAKYAWKCPRCRGKCLCSICRKAAGLEPLGKPFGASKQTKTGPSDTSAADTSEIKPKKAKSKAEANGTGSGTAKATARGKSKDRNIAEAVAAAQKPNGKGKSKSSAATGEDVDDGNEDDGVHTPPPPSSKPAPKRTLASLLSNAAVRAPAFKPFEAPAEATPPVFEIIPTKLPEENMRVRMWIYESFVRFDKFGLNRGVLSQLDKLEHWTHAMAQDMLACLLKTVAGMTNIEKGQPTKPFVKAITAFRTHGKSLQRGEPWSAATELLSIFGLTRSPLAFVEHDVPVEVEAAAAQRSPSPPVTRVTRARRAKESNQYEIARQLSLLDRWEEDEFGDDDDKDAVPSKRRRASTKKKSIYVYDDPSDDDESMADPDDSARSRRSGRARKADEKEPAPEVRLTGRQQAIKLQQEQQKEEQAAAKKQRQEEEDEARQAQVSRKRRQSSNGTASGVSDDEGIQRNGLSHKKRRRLTAGSSDDEAGSDDDDDDDAIESRDKDHGDKKSNGATDDQGNEQAEQEVESPDLETKVSILSALIDAAVMADSVAEELKTATENMASMDRAHKAANVEMEREIVEELAELNKRAPSIVSPEYQKWKAEKAALEQDHAWRRQDARVTSELALDTHALRTGPIGHDVDGREYWHLREYQERMPKYTEGRYAWCLVVLGQAFPVDLNRAQEEAKEAEEADANGKQEKKDEADDSGLASLDASTDNGKAEVESEAKGVKLGLPTSLQNGTCKIEAESTTRVCMGTNDPATIKTLIDFVRFRLERVEYEENVAMQEREKGARLAKEGGDEDGSRASSPVNGDGEGGTTNAGGESMYSIRKAKQTLRDTQEERRKQVEQLLKRLNKSKEYFAWHREEVAP</sequence>
<dbReference type="EMBL" id="LK056691">
    <property type="protein sequence ID" value="CDU25644.1"/>
    <property type="molecule type" value="Genomic_DNA"/>
</dbReference>
<organism evidence="3 4">
    <name type="scientific">Sporisorium scitamineum</name>
    <dbReference type="NCBI Taxonomy" id="49012"/>
    <lineage>
        <taxon>Eukaryota</taxon>
        <taxon>Fungi</taxon>
        <taxon>Dikarya</taxon>
        <taxon>Basidiomycota</taxon>
        <taxon>Ustilaginomycotina</taxon>
        <taxon>Ustilaginomycetes</taxon>
        <taxon>Ustilaginales</taxon>
        <taxon>Ustilaginaceae</taxon>
        <taxon>Sporisorium</taxon>
    </lineage>
</organism>
<feature type="compositionally biased region" description="Basic and acidic residues" evidence="1">
    <location>
        <begin position="896"/>
        <end position="905"/>
    </location>
</feature>
<feature type="compositionally biased region" description="Polar residues" evidence="1">
    <location>
        <begin position="712"/>
        <end position="722"/>
    </location>
</feature>
<gene>
    <name evidence="3" type="primary">SSCI09070.1</name>
    <name evidence="2" type="ORF">SPSC_05815</name>
</gene>
<evidence type="ECO:0008006" key="5">
    <source>
        <dbReference type="Google" id="ProtNLM"/>
    </source>
</evidence>
<feature type="compositionally biased region" description="Basic and acidic residues" evidence="1">
    <location>
        <begin position="921"/>
        <end position="931"/>
    </location>
</feature>
<feature type="compositionally biased region" description="Polar residues" evidence="1">
    <location>
        <begin position="94"/>
        <end position="105"/>
    </location>
</feature>
<feature type="compositionally biased region" description="Polar residues" evidence="1">
    <location>
        <begin position="246"/>
        <end position="260"/>
    </location>
</feature>
<dbReference type="AlphaFoldDB" id="A0A0F7S737"/>
<feature type="compositionally biased region" description="Low complexity" evidence="1">
    <location>
        <begin position="21"/>
        <end position="36"/>
    </location>
</feature>
<dbReference type="PANTHER" id="PTHR31169">
    <property type="entry name" value="OS05G0300700 PROTEIN"/>
    <property type="match status" value="1"/>
</dbReference>